<feature type="transmembrane region" description="Helical" evidence="2">
    <location>
        <begin position="50"/>
        <end position="70"/>
    </location>
</feature>
<evidence type="ECO:0000313" key="4">
    <source>
        <dbReference type="Proteomes" id="UP000185622"/>
    </source>
</evidence>
<keyword evidence="2" id="KW-1133">Transmembrane helix</keyword>
<keyword evidence="2" id="KW-0812">Transmembrane</keyword>
<feature type="coiled-coil region" evidence="1">
    <location>
        <begin position="18"/>
        <end position="45"/>
    </location>
</feature>
<evidence type="ECO:0000256" key="2">
    <source>
        <dbReference type="SAM" id="Phobius"/>
    </source>
</evidence>
<dbReference type="RefSeq" id="WP_075776655.1">
    <property type="nucleotide sequence ID" value="NZ_CP019437.1"/>
</dbReference>
<dbReference type="Proteomes" id="UP000185622">
    <property type="component" value="Chromosome"/>
</dbReference>
<feature type="transmembrane region" description="Helical" evidence="2">
    <location>
        <begin position="90"/>
        <end position="110"/>
    </location>
</feature>
<dbReference type="InterPro" id="IPR009937">
    <property type="entry name" value="Phage_holin_3_6"/>
</dbReference>
<protein>
    <recommendedName>
        <fullName evidence="5">Holin-X, holin superfamily III</fullName>
    </recommendedName>
</protein>
<dbReference type="EMBL" id="CP019437">
    <property type="protein sequence ID" value="AQS46782.1"/>
    <property type="molecule type" value="Genomic_DNA"/>
</dbReference>
<accession>A0ABN4X316</accession>
<keyword evidence="4" id="KW-1185">Reference proteome</keyword>
<name>A0ABN4X316_9RHOB</name>
<organism evidence="3 4">
    <name type="scientific">Thioclava nitratireducens</name>
    <dbReference type="NCBI Taxonomy" id="1915078"/>
    <lineage>
        <taxon>Bacteria</taxon>
        <taxon>Pseudomonadati</taxon>
        <taxon>Pseudomonadota</taxon>
        <taxon>Alphaproteobacteria</taxon>
        <taxon>Rhodobacterales</taxon>
        <taxon>Paracoccaceae</taxon>
        <taxon>Thioclava</taxon>
    </lineage>
</organism>
<keyword evidence="1" id="KW-0175">Coiled coil</keyword>
<evidence type="ECO:0000313" key="3">
    <source>
        <dbReference type="EMBL" id="AQS46782.1"/>
    </source>
</evidence>
<reference evidence="3 4" key="1">
    <citation type="submission" date="2017-01" db="EMBL/GenBank/DDBJ databases">
        <title>The complete genome sequence of a sulfur-oxidizing marine bacterium Thioclava sp. 25B10_4T.</title>
        <authorList>
            <person name="Liu Y."/>
            <person name="Lai Q."/>
            <person name="Shao Z."/>
        </authorList>
    </citation>
    <scope>NUCLEOTIDE SEQUENCE [LARGE SCALE GENOMIC DNA]</scope>
    <source>
        <strain evidence="3 4">25B10_4</strain>
    </source>
</reference>
<proteinExistence type="predicted"/>
<sequence length="139" mass="14754">MNYHDTENSDGHEGRGTVSDLLNRVIEQTREIARTEAELVRAEAAHRAGLARNAAILGAVALVFALGAIFPLTQSAIYGLEWAGLDRGPATLIVGAVLLILAILAALIAASKLRKVSSPPTRLKENLSADAQALKESFK</sequence>
<keyword evidence="2" id="KW-0472">Membrane</keyword>
<evidence type="ECO:0000256" key="1">
    <source>
        <dbReference type="SAM" id="Coils"/>
    </source>
</evidence>
<dbReference type="Pfam" id="PF07332">
    <property type="entry name" value="Phage_holin_3_6"/>
    <property type="match status" value="1"/>
</dbReference>
<gene>
    <name evidence="3" type="ORF">BMG03_02390</name>
</gene>
<evidence type="ECO:0008006" key="5">
    <source>
        <dbReference type="Google" id="ProtNLM"/>
    </source>
</evidence>